<feature type="signal peptide" evidence="1">
    <location>
        <begin position="1"/>
        <end position="19"/>
    </location>
</feature>
<accession>A0ABN3A1S6</accession>
<evidence type="ECO:0000313" key="2">
    <source>
        <dbReference type="EMBL" id="GAA2152135.1"/>
    </source>
</evidence>
<sequence length="57" mass="5988">MTNSLARSTAALTISVAVAAAASGAAQARSAPDHPDRPCFIEQSHWNVALDWPVPRC</sequence>
<keyword evidence="3" id="KW-1185">Reference proteome</keyword>
<evidence type="ECO:0000313" key="3">
    <source>
        <dbReference type="Proteomes" id="UP001501771"/>
    </source>
</evidence>
<feature type="chain" id="PRO_5047119732" description="Secreted protein" evidence="1">
    <location>
        <begin position="20"/>
        <end position="57"/>
    </location>
</feature>
<keyword evidence="1" id="KW-0732">Signal</keyword>
<dbReference type="RefSeq" id="WP_344155298.1">
    <property type="nucleotide sequence ID" value="NZ_BAAAQR010000012.1"/>
</dbReference>
<reference evidence="2 3" key="1">
    <citation type="journal article" date="2019" name="Int. J. Syst. Evol. Microbiol.">
        <title>The Global Catalogue of Microorganisms (GCM) 10K type strain sequencing project: providing services to taxonomists for standard genome sequencing and annotation.</title>
        <authorList>
            <consortium name="The Broad Institute Genomics Platform"/>
            <consortium name="The Broad Institute Genome Sequencing Center for Infectious Disease"/>
            <person name="Wu L."/>
            <person name="Ma J."/>
        </authorList>
    </citation>
    <scope>NUCLEOTIDE SEQUENCE [LARGE SCALE GENOMIC DNA]</scope>
    <source>
        <strain evidence="2 3">JCM 16022</strain>
    </source>
</reference>
<organism evidence="2 3">
    <name type="scientific">Nocardioides koreensis</name>
    <dbReference type="NCBI Taxonomy" id="433651"/>
    <lineage>
        <taxon>Bacteria</taxon>
        <taxon>Bacillati</taxon>
        <taxon>Actinomycetota</taxon>
        <taxon>Actinomycetes</taxon>
        <taxon>Propionibacteriales</taxon>
        <taxon>Nocardioidaceae</taxon>
        <taxon>Nocardioides</taxon>
    </lineage>
</organism>
<protein>
    <recommendedName>
        <fullName evidence="4">Secreted protein</fullName>
    </recommendedName>
</protein>
<comment type="caution">
    <text evidence="2">The sequence shown here is derived from an EMBL/GenBank/DDBJ whole genome shotgun (WGS) entry which is preliminary data.</text>
</comment>
<proteinExistence type="predicted"/>
<evidence type="ECO:0008006" key="4">
    <source>
        <dbReference type="Google" id="ProtNLM"/>
    </source>
</evidence>
<dbReference type="Proteomes" id="UP001501771">
    <property type="component" value="Unassembled WGS sequence"/>
</dbReference>
<dbReference type="EMBL" id="BAAAQR010000012">
    <property type="protein sequence ID" value="GAA2152135.1"/>
    <property type="molecule type" value="Genomic_DNA"/>
</dbReference>
<name>A0ABN3A1S6_9ACTN</name>
<gene>
    <name evidence="2" type="ORF">GCM10009844_35160</name>
</gene>
<evidence type="ECO:0000256" key="1">
    <source>
        <dbReference type="SAM" id="SignalP"/>
    </source>
</evidence>